<dbReference type="EMBL" id="JBBWWQ010000011">
    <property type="protein sequence ID" value="KAK8935420.1"/>
    <property type="molecule type" value="Genomic_DNA"/>
</dbReference>
<organism evidence="1 2">
    <name type="scientific">Platanthera zijinensis</name>
    <dbReference type="NCBI Taxonomy" id="2320716"/>
    <lineage>
        <taxon>Eukaryota</taxon>
        <taxon>Viridiplantae</taxon>
        <taxon>Streptophyta</taxon>
        <taxon>Embryophyta</taxon>
        <taxon>Tracheophyta</taxon>
        <taxon>Spermatophyta</taxon>
        <taxon>Magnoliopsida</taxon>
        <taxon>Liliopsida</taxon>
        <taxon>Asparagales</taxon>
        <taxon>Orchidaceae</taxon>
        <taxon>Orchidoideae</taxon>
        <taxon>Orchideae</taxon>
        <taxon>Orchidinae</taxon>
        <taxon>Platanthera</taxon>
    </lineage>
</organism>
<dbReference type="Proteomes" id="UP001418222">
    <property type="component" value="Unassembled WGS sequence"/>
</dbReference>
<dbReference type="AlphaFoldDB" id="A0AAP0BCU7"/>
<accession>A0AAP0BCU7</accession>
<proteinExistence type="predicted"/>
<evidence type="ECO:0008006" key="3">
    <source>
        <dbReference type="Google" id="ProtNLM"/>
    </source>
</evidence>
<evidence type="ECO:0000313" key="1">
    <source>
        <dbReference type="EMBL" id="KAK8935420.1"/>
    </source>
</evidence>
<comment type="caution">
    <text evidence="1">The sequence shown here is derived from an EMBL/GenBank/DDBJ whole genome shotgun (WGS) entry which is preliminary data.</text>
</comment>
<keyword evidence="2" id="KW-1185">Reference proteome</keyword>
<evidence type="ECO:0000313" key="2">
    <source>
        <dbReference type="Proteomes" id="UP001418222"/>
    </source>
</evidence>
<gene>
    <name evidence="1" type="ORF">KSP39_PZI014164</name>
</gene>
<reference evidence="1 2" key="1">
    <citation type="journal article" date="2022" name="Nat. Plants">
        <title>Genomes of leafy and leafless Platanthera orchids illuminate the evolution of mycoheterotrophy.</title>
        <authorList>
            <person name="Li M.H."/>
            <person name="Liu K.W."/>
            <person name="Li Z."/>
            <person name="Lu H.C."/>
            <person name="Ye Q.L."/>
            <person name="Zhang D."/>
            <person name="Wang J.Y."/>
            <person name="Li Y.F."/>
            <person name="Zhong Z.M."/>
            <person name="Liu X."/>
            <person name="Yu X."/>
            <person name="Liu D.K."/>
            <person name="Tu X.D."/>
            <person name="Liu B."/>
            <person name="Hao Y."/>
            <person name="Liao X.Y."/>
            <person name="Jiang Y.T."/>
            <person name="Sun W.H."/>
            <person name="Chen J."/>
            <person name="Chen Y.Q."/>
            <person name="Ai Y."/>
            <person name="Zhai J.W."/>
            <person name="Wu S.S."/>
            <person name="Zhou Z."/>
            <person name="Hsiao Y.Y."/>
            <person name="Wu W.L."/>
            <person name="Chen Y.Y."/>
            <person name="Lin Y.F."/>
            <person name="Hsu J.L."/>
            <person name="Li C.Y."/>
            <person name="Wang Z.W."/>
            <person name="Zhao X."/>
            <person name="Zhong W.Y."/>
            <person name="Ma X.K."/>
            <person name="Ma L."/>
            <person name="Huang J."/>
            <person name="Chen G.Z."/>
            <person name="Huang M.Z."/>
            <person name="Huang L."/>
            <person name="Peng D.H."/>
            <person name="Luo Y.B."/>
            <person name="Zou S.Q."/>
            <person name="Chen S.P."/>
            <person name="Lan S."/>
            <person name="Tsai W.C."/>
            <person name="Van de Peer Y."/>
            <person name="Liu Z.J."/>
        </authorList>
    </citation>
    <scope>NUCLEOTIDE SEQUENCE [LARGE SCALE GENOMIC DNA]</scope>
    <source>
        <strain evidence="1">Lor287</strain>
    </source>
</reference>
<name>A0AAP0BCU7_9ASPA</name>
<protein>
    <recommendedName>
        <fullName evidence="3">Reverse transcriptase domain-containing protein</fullName>
    </recommendedName>
</protein>
<sequence>MKPILKRIISEEESAFVSGRLLSDNCILAQELLHRMHSTESKTGYMEVKIDMEKYFDRMQWSFFKRALAAFSFPTEWINLILECIFYPRFGLLINGAIAK</sequence>